<name>A0A2J8AFC1_9CHLO</name>
<dbReference type="GO" id="GO:0019902">
    <property type="term" value="F:phosphatase binding"/>
    <property type="evidence" value="ECO:0007669"/>
    <property type="project" value="TreeGrafter"/>
</dbReference>
<organism evidence="2 3">
    <name type="scientific">Tetrabaena socialis</name>
    <dbReference type="NCBI Taxonomy" id="47790"/>
    <lineage>
        <taxon>Eukaryota</taxon>
        <taxon>Viridiplantae</taxon>
        <taxon>Chlorophyta</taxon>
        <taxon>core chlorophytes</taxon>
        <taxon>Chlorophyceae</taxon>
        <taxon>CS clade</taxon>
        <taxon>Chlamydomonadales</taxon>
        <taxon>Tetrabaenaceae</taxon>
        <taxon>Tetrabaena</taxon>
    </lineage>
</organism>
<dbReference type="PANTHER" id="PTHR22028:SF9">
    <property type="entry name" value="SFI1 SPINDLE BODY DOMAIN-CONTAINING PROTEIN"/>
    <property type="match status" value="1"/>
</dbReference>
<feature type="compositionally biased region" description="Acidic residues" evidence="1">
    <location>
        <begin position="2672"/>
        <end position="2682"/>
    </location>
</feature>
<feature type="region of interest" description="Disordered" evidence="1">
    <location>
        <begin position="2885"/>
        <end position="2950"/>
    </location>
</feature>
<feature type="region of interest" description="Disordered" evidence="1">
    <location>
        <begin position="2668"/>
        <end position="2730"/>
    </location>
</feature>
<feature type="region of interest" description="Disordered" evidence="1">
    <location>
        <begin position="135"/>
        <end position="200"/>
    </location>
</feature>
<feature type="compositionally biased region" description="Gly residues" evidence="1">
    <location>
        <begin position="389"/>
        <end position="461"/>
    </location>
</feature>
<feature type="non-terminal residue" evidence="2">
    <location>
        <position position="2950"/>
    </location>
</feature>
<gene>
    <name evidence="2" type="ORF">TSOC_001944</name>
</gene>
<comment type="caution">
    <text evidence="2">The sequence shown here is derived from an EMBL/GenBank/DDBJ whole genome shotgun (WGS) entry which is preliminary data.</text>
</comment>
<protein>
    <submittedName>
        <fullName evidence="2">ATP-dependent RNA helicase glh-2</fullName>
    </submittedName>
</protein>
<dbReference type="InterPro" id="IPR052270">
    <property type="entry name" value="CACF_protein"/>
</dbReference>
<sequence length="2950" mass="326531">MGSMTTTSQLRVSTEVSPLRHVRDITYRSQGKDTTAFETYRALPSPPQPYSTYDYAVIAEIIRTAEAVVAKAYKRGKGSAIVTLQAVLHAYEAVLPRHGVKPDADTYYYRLLLKLSLDPHLDWWAKLNRETGGTLLVGGAGSPARPSSPYRSPTRPHRASGNGAASDTSAAPTVRGGVPSIAGGRIPGRNSPYRTTSSLARASDYEVAREGARQAAARAAAQAAAAAAAASAAVNAARSAAEGAAQPPASRFLSNSPPLSPAGASAYGGLASPEGAPGDSIGGGWGSPYGPGGGGGAGGLLVPYRGSGGGASQFGRGSSHGGGPGSPYGGSAPGSPQGPFGADGLGGGASPRGASAGGAAVPHWSPRGVGTSTSGGGAGSPYGDSSAFGPGGGGGGVGGGGWGSGDGGGGGGRGSGGVGGVGGGGRGSGDGGGGGGRGSGGGGGGGGGGRGSGGGGGGWGSGGGGGIGTLAGQAATVGPAGPAVDDEAEAFLDFNRLARTFRAWRKVAFLRRTARFERDQALENWAVATSFWAINLLKRCFERWRAFGPRKALLALEIWGGNSLAGCFRRWLVLTRHLRSKGVESDAHWRRRLLRGCWRRWRQFASEHNRKAFAKLRALDFWAGRSLRGSFLLWRLLVQQARNNWRLSGRHLLRRMLLKWRVAARMLARLSAAHGAIQRGDQRRLMLASLRGLKQARAASSDTAKRLRAAVVRMRNATLSRAFNKWDEARQLTKWKRERLRTALGWSLALAWNAWREAVASSRRAMQVARDHALRLHRPLLRQVIAAWLGRLDSKVVSRSYLAEARGAMQARKARLVLRSLRARVAERRDLTGAFQIIMRNEVRRLVGQSLRCWVREHDNVRRAVAAQRALQRGAARRCLRHWKTLTEAREVRQVWRAERLQLAALRRKRRALTAWQLVAALLAEHGRLVHANLVKLHRRQATTMLRLWRGRVLAAMQQRMKVLAALLYWEGGIKARAWRGWRHRMALWHGKAHRFALAARHHRTRRLSICFAALLALWQDYQALLMRALLYRSMRNDVLKGRVIQAWRQLVGWLQWKNDKRRRAMVHARSRLLGGALYGWYAVTQHRQAVKRALAVAVLHWARRRRTAALLWWRHWAAHRLDLRVRGAGYALLRAGRAKERAVLALKANVIRKARIAGAQAHHDRYVARLALSGWLLRTLLAADFLQRLRTVGVQLGRQLQADTLAAWRDFTSYRRYKRGMLHAALRYWRLGRQRSALDCLRWNATRRQLERAVLLRGRLGAVSRALQAWRNEAGYRRRLRDRYALLMSGNRREVLRRGLDRWRAYLDHRGSKRDLRSRAVRHWLHGAAGRAFNGWLNYHNRLRDATERTGLILRRWRNRDAALALAAFAENVASRRQKRAAAELFRRTRTLQAIRAWRDFLKLQTAVGFWSGNRLAEAFATWRRFQQRSRALETTAGKVAARWRNRLAASAMLTWSNYTERKRRLKQLGSVLAGYTRRGTLASAVRAWRAHSSEKTRLKAIGSQLMNRTDRGMRRACLTAMRAYTGRQRFLRSVSLNVSGRTLHLTLAAAFRAWRAYKAYAVRVRAVGSGVAKRFLYGTLSGIVRAWHTWASNSRRLRAMGSMVANVFRRFTVGGLFTAWREHAAYASRVREVGKLVANRFRRYTVGGIFLAWRNWAADGVRRRAMGSMVANVFRRFTVGGLFTAWREHAVYASRVREVGKAVANRFRRFLVGGIFQAWHNWAADRVRLRGMGKLVANVFRRFTVGGLFTAWREHAAYASRVRDVGKLVANRFRRGSLDGIFQAWHNWAADRARLRGMGKLVANVFRRFTVGGLFTAWREYTLLALRLGAIGKRVTNLFARGTLGGVLLAWRTHTVDARRRRAIGTTVANVFRRFTRGGLFLAWREYTAFAIRVRAVGKLVAGRFLRSALGGIFQAWRTYATNAKRRRAMGSSVAKVFRRFTVGGFFLAWREHTAYMARVRDVGKAVANCFRRFAVGGIFQAWRNWAGDSVRRRGIGEAVGKVFRRGTVGGIFTAWREHTAYASRVRDVGKLVANRVRRGALGGIFLAWRNWATDRVRLRGIGETVGKVFRRNTVGGVFTEWRKHTVYVARVHDVGRLVANRFRRGALGGIVQAWRHWAGDRVRRHSMGETVGKALRRSTAGGVFIAWRQHAVYVARVRDVGKVVANRFRRGALGGIVQAWRNWAGDRVRRRGMGETVGKALRRSTAGGVFTAWRRYATTTRTTRKVGTLVASRLRRSTLGGIFTAWRQYAAYVSRVFAVGDLVASRLRRGTLDGIFGAWHAHASKMARLKGLLIRVLMRSSALAFYGWRELVARAKALLGQQLDIEQRLLDKPELADVVRYSAARMRNWPLALAFYTWYDNAKQARYVRVKTTHAVFAYAGGLLRKAWVTWVAFLQRNRFLRQKLRRFVAALGCKTASFVLAEWREVVRYQDRLRRIAGLVHDRWLGRTLRGFFKAWQHTTERWSLLRGILVRIMARQLAAAWDGWREAVANRREQLAVVQGIVARWTHRDLAAAFNSWCALVVRRAGARRLATKVLGRLLDWAWLTWRDAVFDAAVERGGALHEERLVVRVWRGWRAVAEEARRGRELAAVLQQRLALQALEEWRRQWLGRAAFRRLLTRRALLGWHARTQELRLARQKLWNAARFFLYGSLMRCFSAWWQQTQQRQEEEEEEEEESEDARAAPPPPASAAATGAGGGGGGRRPYVRRGSAASGGSVASTGFSSGARGADLTDRALHIVRESPGMLSPGKGRGPASGLTPAHIHLATASRGPLGSAARQRPAVLPDLDSSPYNDRLDLRTIHSPGPAAGSAAAAPSAFGGFAAGRQPAASPMPMHRGATPLTASAPIAPRRIDFTAGRTAAPAAAPYGAAYYGYGTSQDPYSAAEESYGGGDGSDTASTTSSDLLGPAAARARATAARAGGGSAGLSRQSSVTLGGTPSEGLPPPG</sequence>
<feature type="region of interest" description="Disordered" evidence="1">
    <location>
        <begin position="264"/>
        <end position="289"/>
    </location>
</feature>
<dbReference type="PANTHER" id="PTHR22028">
    <property type="entry name" value="SFI1 SPINDLE BODY DOMAIN-CONTAINING PROTEIN-RELATED"/>
    <property type="match status" value="1"/>
</dbReference>
<feature type="compositionally biased region" description="Gly residues" evidence="1">
    <location>
        <begin position="280"/>
        <end position="289"/>
    </location>
</feature>
<accession>A0A2J8AFC1</accession>
<proteinExistence type="predicted"/>
<feature type="compositionally biased region" description="Low complexity" evidence="1">
    <location>
        <begin position="2711"/>
        <end position="2730"/>
    </location>
</feature>
<keyword evidence="2" id="KW-0067">ATP-binding</keyword>
<keyword evidence="2" id="KW-0347">Helicase</keyword>
<feature type="compositionally biased region" description="Low complexity" evidence="1">
    <location>
        <begin position="142"/>
        <end position="153"/>
    </location>
</feature>
<reference evidence="2 3" key="1">
    <citation type="journal article" date="2017" name="Mol. Biol. Evol.">
        <title>The 4-celled Tetrabaena socialis nuclear genome reveals the essential components for genetic control of cell number at the origin of multicellularity in the volvocine lineage.</title>
        <authorList>
            <person name="Featherston J."/>
            <person name="Arakaki Y."/>
            <person name="Hanschen E.R."/>
            <person name="Ferris P.J."/>
            <person name="Michod R.E."/>
            <person name="Olson B.J.S.C."/>
            <person name="Nozaki H."/>
            <person name="Durand P.M."/>
        </authorList>
    </citation>
    <scope>NUCLEOTIDE SEQUENCE [LARGE SCALE GENOMIC DNA]</scope>
    <source>
        <strain evidence="2 3">NIES-571</strain>
    </source>
</reference>
<dbReference type="GO" id="GO:0004386">
    <property type="term" value="F:helicase activity"/>
    <property type="evidence" value="ECO:0007669"/>
    <property type="project" value="UniProtKB-KW"/>
</dbReference>
<evidence type="ECO:0000256" key="1">
    <source>
        <dbReference type="SAM" id="MobiDB-lite"/>
    </source>
</evidence>
<feature type="compositionally biased region" description="Gly residues" evidence="1">
    <location>
        <begin position="308"/>
        <end position="332"/>
    </location>
</feature>
<feature type="compositionally biased region" description="Low complexity" evidence="1">
    <location>
        <begin position="351"/>
        <end position="372"/>
    </location>
</feature>
<keyword evidence="3" id="KW-1185">Reference proteome</keyword>
<feature type="compositionally biased region" description="Gly residues" evidence="1">
    <location>
        <begin position="341"/>
        <end position="350"/>
    </location>
</feature>
<dbReference type="OrthoDB" id="550045at2759"/>
<feature type="region of interest" description="Disordered" evidence="1">
    <location>
        <begin position="2773"/>
        <end position="2849"/>
    </location>
</feature>
<keyword evidence="2" id="KW-0378">Hydrolase</keyword>
<keyword evidence="2" id="KW-0547">Nucleotide-binding</keyword>
<feature type="region of interest" description="Disordered" evidence="1">
    <location>
        <begin position="308"/>
        <end position="461"/>
    </location>
</feature>
<feature type="compositionally biased region" description="Low complexity" evidence="1">
    <location>
        <begin position="2807"/>
        <end position="2828"/>
    </location>
</feature>
<dbReference type="EMBL" id="PGGS01000034">
    <property type="protein sequence ID" value="PNH11223.1"/>
    <property type="molecule type" value="Genomic_DNA"/>
</dbReference>
<dbReference type="Proteomes" id="UP000236333">
    <property type="component" value="Unassembled WGS sequence"/>
</dbReference>
<feature type="compositionally biased region" description="Low complexity" evidence="1">
    <location>
        <begin position="2898"/>
        <end position="2922"/>
    </location>
</feature>
<evidence type="ECO:0000313" key="2">
    <source>
        <dbReference type="EMBL" id="PNH11223.1"/>
    </source>
</evidence>
<evidence type="ECO:0000313" key="3">
    <source>
        <dbReference type="Proteomes" id="UP000236333"/>
    </source>
</evidence>